<dbReference type="GO" id="GO:0005829">
    <property type="term" value="C:cytosol"/>
    <property type="evidence" value="ECO:0007669"/>
    <property type="project" value="TreeGrafter"/>
</dbReference>
<dbReference type="PANTHER" id="PTHR47396">
    <property type="entry name" value="TYPE I RESTRICTION ENZYME ECOKI R PROTEIN"/>
    <property type="match status" value="1"/>
</dbReference>
<keyword evidence="2" id="KW-0378">Hydrolase</keyword>
<dbReference type="Gene3D" id="3.40.50.300">
    <property type="entry name" value="P-loop containing nucleotide triphosphate hydrolases"/>
    <property type="match status" value="2"/>
</dbReference>
<dbReference type="GO" id="GO:0016787">
    <property type="term" value="F:hydrolase activity"/>
    <property type="evidence" value="ECO:0007669"/>
    <property type="project" value="InterPro"/>
</dbReference>
<sequence>MPLSEHFPTDPYVILDPAIRWYPGDELLLTELRGKLIPPLVEKVRRGVKAWRDSGYTGGSETTRALLRFWFQQEHLVPQADGTIGPFRWYFAQREAVESAIWLYEIESARSPYAMMKYDSSDAISKQMFDEDWARYVMKLATGAGKTKVISLLLTWCYFHKLYEPDSPLSTNFLLVAPNIIVLDRLRTDFDGGKIFRDDPLLPPDGYEGRDWDSDFQLTVHIQDEIGFVPEQGNLFLSNIHRVYEGGKDPSFDDEDTTDYFLGKKPVAKTTDSSIDLGVIIRDVNDLVVFNDEAHHLHDPNSAWFKSIEDIAMRLRQKGSDLSAQFDLTATPRRNDGSIFVQTISDYPLVEAIRQDVVKTPVLPDAASRAKLTKHTSSKFTEEYADYLHLGFLEWKKSYDELAKMEKKAVLFVMTDDTRNCDEVAAHLEARYPELNEAVLVIHTKNNGEISESASGKSKEQLNQLREQSKTIDHWDNKHKAVVSVMVLREGWDVQNVTTIVGLRAYTSEAKILPEQTLGRGLRRMFRGQGIDEKVSVVGTDAFINFVEGIKNEGVDLDYRPMGDRTPGAGPMVIEVDRENKAKDIEALDIELPRLTARIEREYKNLDALDPLTFGNKRLPVKNFSEAEQRDIVFTDLDTGDQSHITRMDIGFNPTYQNVVGFFARTIMRDLRLVGGQDILFGKIKTFIQDRLFEKSIDLEELNILRNLSEIAATRTIFETFKKAINDLTVVDRGNSQVRDRIKMSQSRPYAVKQQGYVLAKKSIFNKVVGDSDFELKFASYLDGCDDIVSFLKNDRQMNPSLFIEYQNADGSISNYFPDFLLKRSAKEIWVIETKGREDLDDPRKWERLKSWVADATARTEGIVYKAMFVREEEWEKRKLHGFDQAIAAFAD</sequence>
<evidence type="ECO:0000313" key="2">
    <source>
        <dbReference type="EMBL" id="QWG16959.1"/>
    </source>
</evidence>
<keyword evidence="2" id="KW-0547">Nucleotide-binding</keyword>
<dbReference type="GO" id="GO:0003677">
    <property type="term" value="F:DNA binding"/>
    <property type="evidence" value="ECO:0007669"/>
    <property type="project" value="InterPro"/>
</dbReference>
<dbReference type="AlphaFoldDB" id="A0A975NM34"/>
<keyword evidence="2" id="KW-0067">ATP-binding</keyword>
<feature type="domain" description="Helicase/UvrB N-terminal" evidence="1">
    <location>
        <begin position="105"/>
        <end position="334"/>
    </location>
</feature>
<accession>A0A975NM34</accession>
<organism evidence="2 3">
    <name type="scientific">Bradyrhizobium sediminis</name>
    <dbReference type="NCBI Taxonomy" id="2840469"/>
    <lineage>
        <taxon>Bacteria</taxon>
        <taxon>Pseudomonadati</taxon>
        <taxon>Pseudomonadota</taxon>
        <taxon>Alphaproteobacteria</taxon>
        <taxon>Hyphomicrobiales</taxon>
        <taxon>Nitrobacteraceae</taxon>
        <taxon>Bradyrhizobium</taxon>
    </lineage>
</organism>
<dbReference type="GO" id="GO:0004386">
    <property type="term" value="F:helicase activity"/>
    <property type="evidence" value="ECO:0007669"/>
    <property type="project" value="UniProtKB-KW"/>
</dbReference>
<dbReference type="InterPro" id="IPR006935">
    <property type="entry name" value="Helicase/UvrB_N"/>
</dbReference>
<reference evidence="2" key="1">
    <citation type="submission" date="2021-06" db="EMBL/GenBank/DDBJ databases">
        <title>Bradyrhizobium sp. S2-11-2 Genome sequencing.</title>
        <authorList>
            <person name="Jin L."/>
        </authorList>
    </citation>
    <scope>NUCLEOTIDE SEQUENCE</scope>
    <source>
        <strain evidence="2">S2-11-2</strain>
    </source>
</reference>
<dbReference type="SUPFAM" id="SSF52540">
    <property type="entry name" value="P-loop containing nucleoside triphosphate hydrolases"/>
    <property type="match status" value="1"/>
</dbReference>
<keyword evidence="2" id="KW-0347">Helicase</keyword>
<dbReference type="EMBL" id="CP076135">
    <property type="protein sequence ID" value="QWG16959.1"/>
    <property type="molecule type" value="Genomic_DNA"/>
</dbReference>
<dbReference type="InterPro" id="IPR027417">
    <property type="entry name" value="P-loop_NTPase"/>
</dbReference>
<evidence type="ECO:0000313" key="3">
    <source>
        <dbReference type="Proteomes" id="UP000680805"/>
    </source>
</evidence>
<proteinExistence type="predicted"/>
<evidence type="ECO:0000259" key="1">
    <source>
        <dbReference type="Pfam" id="PF04851"/>
    </source>
</evidence>
<protein>
    <submittedName>
        <fullName evidence="2">DEAD/DEAH box helicase family protein</fullName>
    </submittedName>
</protein>
<dbReference type="Pfam" id="PF04851">
    <property type="entry name" value="ResIII"/>
    <property type="match status" value="1"/>
</dbReference>
<dbReference type="Proteomes" id="UP000680805">
    <property type="component" value="Chromosome"/>
</dbReference>
<dbReference type="KEGG" id="bsei:KMZ68_18495"/>
<dbReference type="PANTHER" id="PTHR47396:SF1">
    <property type="entry name" value="ATP-DEPENDENT HELICASE IRC3-RELATED"/>
    <property type="match status" value="1"/>
</dbReference>
<dbReference type="REBASE" id="500391">
    <property type="entry name" value="BspS2112ORF18485P"/>
</dbReference>
<name>A0A975NM34_9BRAD</name>
<gene>
    <name evidence="2" type="ORF">KMZ68_18495</name>
</gene>
<dbReference type="InterPro" id="IPR050742">
    <property type="entry name" value="Helicase_Restrict-Modif_Enz"/>
</dbReference>
<dbReference type="GO" id="GO:0005524">
    <property type="term" value="F:ATP binding"/>
    <property type="evidence" value="ECO:0007669"/>
    <property type="project" value="InterPro"/>
</dbReference>
<dbReference type="RefSeq" id="WP_215612622.1">
    <property type="nucleotide sequence ID" value="NZ_CP076135.1"/>
</dbReference>